<dbReference type="GO" id="GO:0016787">
    <property type="term" value="F:hydrolase activity"/>
    <property type="evidence" value="ECO:0007669"/>
    <property type="project" value="UniProtKB-KW"/>
</dbReference>
<dbReference type="AlphaFoldDB" id="A0A3L7AU90"/>
<evidence type="ECO:0000313" key="2">
    <source>
        <dbReference type="EMBL" id="RLP83068.1"/>
    </source>
</evidence>
<comment type="caution">
    <text evidence="2">The sequence shown here is derived from an EMBL/GenBank/DDBJ whole genome shotgun (WGS) entry which is preliminary data.</text>
</comment>
<sequence length="259" mass="27114">MYSSYVAVGDSFSEGMGDTLPDGSVRGWTDLVALALGRNAGSPIRYANLAIRGKKLEPIIAEQVEPALALGAELVTFNGAGNDIMRPRVSIDAVAARLVDAAERLGSGGARVVVVSGGNPSGHIPMGRLVSGRGDELAAAVLHRLPAGMTYVDNWSDAVLAQGRFWSADNLHLNTIGHIRVAANVLGALGVPVPAEWAVSETAALPDTGARGRDQAYYREHVLPWIGRRLTGRSSGDGRPPKFATLAPVIIPDPIVQAS</sequence>
<evidence type="ECO:0000259" key="1">
    <source>
        <dbReference type="Pfam" id="PF13472"/>
    </source>
</evidence>
<evidence type="ECO:0000313" key="3">
    <source>
        <dbReference type="Proteomes" id="UP000269438"/>
    </source>
</evidence>
<dbReference type="Proteomes" id="UP000269438">
    <property type="component" value="Unassembled WGS sequence"/>
</dbReference>
<dbReference type="OrthoDB" id="3465773at2"/>
<dbReference type="PANTHER" id="PTHR43784:SF2">
    <property type="entry name" value="GDSL-LIKE LIPASE_ACYLHYDROLASE, PUTATIVE (AFU_ORTHOLOGUE AFUA_2G00820)-RELATED"/>
    <property type="match status" value="1"/>
</dbReference>
<dbReference type="InterPro" id="IPR036514">
    <property type="entry name" value="SGNH_hydro_sf"/>
</dbReference>
<organism evidence="2 3">
    <name type="scientific">Mycetocola lacteus</name>
    <dbReference type="NCBI Taxonomy" id="76637"/>
    <lineage>
        <taxon>Bacteria</taxon>
        <taxon>Bacillati</taxon>
        <taxon>Actinomycetota</taxon>
        <taxon>Actinomycetes</taxon>
        <taxon>Micrococcales</taxon>
        <taxon>Microbacteriaceae</taxon>
        <taxon>Mycetocola</taxon>
    </lineage>
</organism>
<dbReference type="Gene3D" id="3.40.50.1110">
    <property type="entry name" value="SGNH hydrolase"/>
    <property type="match status" value="1"/>
</dbReference>
<reference evidence="2 3" key="1">
    <citation type="submission" date="2018-10" db="EMBL/GenBank/DDBJ databases">
        <authorList>
            <person name="Li J."/>
        </authorList>
    </citation>
    <scope>NUCLEOTIDE SEQUENCE [LARGE SCALE GENOMIC DNA]</scope>
    <source>
        <strain evidence="2 3">JCM 11654</strain>
    </source>
</reference>
<feature type="domain" description="SGNH hydrolase-type esterase" evidence="1">
    <location>
        <begin position="7"/>
        <end position="178"/>
    </location>
</feature>
<dbReference type="PANTHER" id="PTHR43784">
    <property type="entry name" value="GDSL-LIKE LIPASE/ACYLHYDROLASE, PUTATIVE (AFU_ORTHOLOGUE AFUA_2G00820)-RELATED"/>
    <property type="match status" value="1"/>
</dbReference>
<name>A0A3L7AU90_9MICO</name>
<dbReference type="EMBL" id="RCUY01000005">
    <property type="protein sequence ID" value="RLP83068.1"/>
    <property type="molecule type" value="Genomic_DNA"/>
</dbReference>
<dbReference type="InterPro" id="IPR053140">
    <property type="entry name" value="GDSL_Rv0518-like"/>
</dbReference>
<dbReference type="CDD" id="cd01832">
    <property type="entry name" value="SGNH_hydrolase_like_1"/>
    <property type="match status" value="1"/>
</dbReference>
<proteinExistence type="predicted"/>
<dbReference type="SUPFAM" id="SSF52266">
    <property type="entry name" value="SGNH hydrolase"/>
    <property type="match status" value="1"/>
</dbReference>
<dbReference type="Pfam" id="PF13472">
    <property type="entry name" value="Lipase_GDSL_2"/>
    <property type="match status" value="1"/>
</dbReference>
<gene>
    <name evidence="2" type="ORF">D9V34_07460</name>
</gene>
<keyword evidence="3" id="KW-1185">Reference proteome</keyword>
<dbReference type="RefSeq" id="WP_121688205.1">
    <property type="nucleotide sequence ID" value="NZ_RCUY01000005.1"/>
</dbReference>
<protein>
    <submittedName>
        <fullName evidence="2">SGNH/GDSL hydrolase family protein</fullName>
    </submittedName>
</protein>
<accession>A0A3L7AU90</accession>
<keyword evidence="2" id="KW-0378">Hydrolase</keyword>
<dbReference type="InterPro" id="IPR013830">
    <property type="entry name" value="SGNH_hydro"/>
</dbReference>